<name>A0AAE3G2C8_9GAMM</name>
<protein>
    <submittedName>
        <fullName evidence="1">Uncharacterized protein</fullName>
    </submittedName>
</protein>
<evidence type="ECO:0000313" key="2">
    <source>
        <dbReference type="Proteomes" id="UP001205843"/>
    </source>
</evidence>
<dbReference type="AlphaFoldDB" id="A0AAE3G2C8"/>
<proteinExistence type="predicted"/>
<dbReference type="RefSeq" id="WP_253476616.1">
    <property type="nucleotide sequence ID" value="NZ_JALJXV010000003.1"/>
</dbReference>
<sequence>MDNLPRKLESLSALSVALDAGIVCLVDDTGEGVRYANLTRAPALLQGLAGVSADGLSPVDEHTSPASAIHAYDLVRGDVVALEATLFHGLAVAVARVGERPEEVMPRKLGDADATVVSVDGGHPARLLIDTGHAERPYLYLIEHGDMVRTVQVDAEGRDGAGIRQVRVVQTTPDKVVGHGLLYLCEQAAPIFVAEDVAAGLGRVEGEIKAVCLPVSHVVCFGGERSIIVDETLGGGA</sequence>
<dbReference type="Proteomes" id="UP001205843">
    <property type="component" value="Unassembled WGS sequence"/>
</dbReference>
<gene>
    <name evidence="1" type="ORF">J2T57_001647</name>
</gene>
<reference evidence="1" key="1">
    <citation type="submission" date="2022-03" db="EMBL/GenBank/DDBJ databases">
        <title>Genomic Encyclopedia of Type Strains, Phase III (KMG-III): the genomes of soil and plant-associated and newly described type strains.</title>
        <authorList>
            <person name="Whitman W."/>
        </authorList>
    </citation>
    <scope>NUCLEOTIDE SEQUENCE</scope>
    <source>
        <strain evidence="1">ANL 6-2</strain>
    </source>
</reference>
<comment type="caution">
    <text evidence="1">The sequence shown here is derived from an EMBL/GenBank/DDBJ whole genome shotgun (WGS) entry which is preliminary data.</text>
</comment>
<dbReference type="EMBL" id="JALJXV010000003">
    <property type="protein sequence ID" value="MCP1674545.1"/>
    <property type="molecule type" value="Genomic_DNA"/>
</dbReference>
<accession>A0AAE3G2C8</accession>
<organism evidence="1 2">
    <name type="scientific">Natronocella acetinitrilica</name>
    <dbReference type="NCBI Taxonomy" id="414046"/>
    <lineage>
        <taxon>Bacteria</taxon>
        <taxon>Pseudomonadati</taxon>
        <taxon>Pseudomonadota</taxon>
        <taxon>Gammaproteobacteria</taxon>
        <taxon>Chromatiales</taxon>
        <taxon>Ectothiorhodospiraceae</taxon>
        <taxon>Natronocella</taxon>
    </lineage>
</organism>
<evidence type="ECO:0000313" key="1">
    <source>
        <dbReference type="EMBL" id="MCP1674545.1"/>
    </source>
</evidence>
<keyword evidence="2" id="KW-1185">Reference proteome</keyword>